<dbReference type="PANTHER" id="PTHR30287:SF1">
    <property type="entry name" value="INNER MEMBRANE PROTEIN"/>
    <property type="match status" value="1"/>
</dbReference>
<dbReference type="AlphaFoldDB" id="A0A1E5Q3C9"/>
<feature type="transmembrane region" description="Helical" evidence="6">
    <location>
        <begin position="318"/>
        <end position="341"/>
    </location>
</feature>
<keyword evidence="5 6" id="KW-0472">Membrane</keyword>
<comment type="caution">
    <text evidence="8">The sequence shown here is derived from an EMBL/GenBank/DDBJ whole genome shotgun (WGS) entry which is preliminary data.</text>
</comment>
<protein>
    <recommendedName>
        <fullName evidence="7">ABC3 transporter permease C-terminal domain-containing protein</fullName>
    </recommendedName>
</protein>
<evidence type="ECO:0000256" key="6">
    <source>
        <dbReference type="SAM" id="Phobius"/>
    </source>
</evidence>
<feature type="transmembrane region" description="Helical" evidence="6">
    <location>
        <begin position="765"/>
        <end position="791"/>
    </location>
</feature>
<dbReference type="PANTHER" id="PTHR30287">
    <property type="entry name" value="MEMBRANE COMPONENT OF PREDICTED ABC SUPERFAMILY METABOLITE UPTAKE TRANSPORTER"/>
    <property type="match status" value="1"/>
</dbReference>
<dbReference type="GO" id="GO:0005886">
    <property type="term" value="C:plasma membrane"/>
    <property type="evidence" value="ECO:0007669"/>
    <property type="project" value="UniProtKB-SubCell"/>
</dbReference>
<keyword evidence="3 6" id="KW-0812">Transmembrane</keyword>
<evidence type="ECO:0000256" key="2">
    <source>
        <dbReference type="ARBA" id="ARBA00022475"/>
    </source>
</evidence>
<comment type="subcellular location">
    <subcellularLocation>
        <location evidence="1">Cell membrane</location>
        <topology evidence="1">Multi-pass membrane protein</topology>
    </subcellularLocation>
</comment>
<gene>
    <name evidence="8" type="ORF">BEN30_01285</name>
</gene>
<evidence type="ECO:0000313" key="9">
    <source>
        <dbReference type="Proteomes" id="UP000095347"/>
    </source>
</evidence>
<dbReference type="InterPro" id="IPR038766">
    <property type="entry name" value="Membrane_comp_ABC_pdt"/>
</dbReference>
<feature type="transmembrane region" description="Helical" evidence="6">
    <location>
        <begin position="432"/>
        <end position="457"/>
    </location>
</feature>
<keyword evidence="4 6" id="KW-1133">Transmembrane helix</keyword>
<dbReference type="Pfam" id="PF02687">
    <property type="entry name" value="FtsX"/>
    <property type="match status" value="2"/>
</dbReference>
<evidence type="ECO:0000256" key="5">
    <source>
        <dbReference type="ARBA" id="ARBA00023136"/>
    </source>
</evidence>
<evidence type="ECO:0000256" key="1">
    <source>
        <dbReference type="ARBA" id="ARBA00004651"/>
    </source>
</evidence>
<evidence type="ECO:0000256" key="3">
    <source>
        <dbReference type="ARBA" id="ARBA00022692"/>
    </source>
</evidence>
<feature type="transmembrane region" description="Helical" evidence="6">
    <location>
        <begin position="361"/>
        <end position="381"/>
    </location>
</feature>
<dbReference type="Proteomes" id="UP000095347">
    <property type="component" value="Unassembled WGS sequence"/>
</dbReference>
<evidence type="ECO:0000313" key="8">
    <source>
        <dbReference type="EMBL" id="OEJ64067.1"/>
    </source>
</evidence>
<feature type="transmembrane region" description="Helical" evidence="6">
    <location>
        <begin position="263"/>
        <end position="283"/>
    </location>
</feature>
<accession>A0A1E5Q3C9</accession>
<feature type="transmembrane region" description="Helical" evidence="6">
    <location>
        <begin position="811"/>
        <end position="834"/>
    </location>
</feature>
<feature type="domain" description="ABC3 transporter permease C-terminal" evidence="7">
    <location>
        <begin position="727"/>
        <end position="835"/>
    </location>
</feature>
<organism evidence="8 9">
    <name type="scientific">Magnetovibrio blakemorei</name>
    <dbReference type="NCBI Taxonomy" id="28181"/>
    <lineage>
        <taxon>Bacteria</taxon>
        <taxon>Pseudomonadati</taxon>
        <taxon>Pseudomonadota</taxon>
        <taxon>Alphaproteobacteria</taxon>
        <taxon>Rhodospirillales</taxon>
        <taxon>Magnetovibrionaceae</taxon>
        <taxon>Magnetovibrio</taxon>
    </lineage>
</organism>
<keyword evidence="2" id="KW-1003">Cell membrane</keyword>
<keyword evidence="9" id="KW-1185">Reference proteome</keyword>
<proteinExistence type="predicted"/>
<dbReference type="RefSeq" id="WP_069959414.1">
    <property type="nucleotide sequence ID" value="NZ_MCGG01000078.1"/>
</dbReference>
<evidence type="ECO:0000259" key="7">
    <source>
        <dbReference type="Pfam" id="PF02687"/>
    </source>
</evidence>
<dbReference type="EMBL" id="MCGG01000078">
    <property type="protein sequence ID" value="OEJ64067.1"/>
    <property type="molecule type" value="Genomic_DNA"/>
</dbReference>
<evidence type="ECO:0000256" key="4">
    <source>
        <dbReference type="ARBA" id="ARBA00022989"/>
    </source>
</evidence>
<feature type="transmembrane region" description="Helical" evidence="6">
    <location>
        <begin position="718"/>
        <end position="744"/>
    </location>
</feature>
<dbReference type="STRING" id="28181.BEN30_01285"/>
<name>A0A1E5Q3C9_9PROT</name>
<feature type="transmembrane region" description="Helical" evidence="6">
    <location>
        <begin position="407"/>
        <end position="426"/>
    </location>
</feature>
<reference evidence="9" key="1">
    <citation type="submission" date="2016-07" db="EMBL/GenBank/DDBJ databases">
        <authorList>
            <person name="Florea S."/>
            <person name="Webb J.S."/>
            <person name="Jaromczyk J."/>
            <person name="Schardl C.L."/>
        </authorList>
    </citation>
    <scope>NUCLEOTIDE SEQUENCE [LARGE SCALE GENOMIC DNA]</scope>
    <source>
        <strain evidence="9">MV-1</strain>
    </source>
</reference>
<dbReference type="OrthoDB" id="9775544at2"/>
<dbReference type="InterPro" id="IPR003838">
    <property type="entry name" value="ABC3_permease_C"/>
</dbReference>
<feature type="transmembrane region" description="Helical" evidence="6">
    <location>
        <begin position="478"/>
        <end position="502"/>
    </location>
</feature>
<feature type="domain" description="ABC3 transporter permease C-terminal" evidence="7">
    <location>
        <begin position="269"/>
        <end position="380"/>
    </location>
</feature>
<sequence length="845" mass="90915">MPNALDASTVQLAWRIARREMRTGLKGFRVFLACLALGVAAIAAVNSLSAAVTAGLLADARVLLGGDVDIQLQHRPLTEDHRAYLAAHTKRLSSTVEMKAMAQTDSARALVELKGVDTLYPLVGSVDLSPVSDLQTLLSKKDDIWGAAVEPGLLIKLGLSIGDTVRVGKARFQLRAKILKEPDRVASIVNFGPRFMVSIEALDDTGLVQLGSQIRYHDRLQMLPGLTPEAFMEQLDLAFPHAGWRLHGPDNAAPGLQRFIERLTLFLTFAGLTALLVGGIGVLGATRTYLQTKTATIATFKCLGAPSTLVFQTYLFQVFMLTLIGIAIGLVMGAVLPLGGIELVKAQLPFVPQMGLYPFELFKAATFGLLVSMTFALWPLAQAQQTPAANLFRTHVLPITTLPRRRYIVAVLVGALGLGALVIFWAEERNFAYWFVAVSILTVFLLHLGALFVMNLAKRAPRPESALWRLVLTNLHRPGTATPGVVQALGVGLTVLVAVALIQGNIAKQVKDTIPDQAPAFFFIDIQPDQVAAFDKAVLDVPGAFDLMRRPSMRGRIVKIAGVPVADVDIRSDVRWAVRGDRALSYATLPPEGAEIVEGAWWPQDYKGEPQISFDTTVAEGFGVGVGDSLTINVLGRDITAKITSLRKIDWRSLRFDFAIIFAPGTLENAPQTHIAAIKASPKSETQIEKIVAEKFPNISTIRVKDALDAAGRIISGIGMAVTGTASVTVLAGIIVLGGTIAAARAGRIFSSVVFKVLGATRRQVMLAFLLEYGLLGLFTGLIGAGVGTLISWAVLRFIMGMSWTFLPVDALITVFAAIALTLAMGFVGTWRALGEKASSHLRNE</sequence>